<dbReference type="PROSITE" id="PS51118">
    <property type="entry name" value="HTH_HXLR"/>
    <property type="match status" value="1"/>
</dbReference>
<dbReference type="GO" id="GO:0003677">
    <property type="term" value="F:DNA binding"/>
    <property type="evidence" value="ECO:0007669"/>
    <property type="project" value="UniProtKB-KW"/>
</dbReference>
<evidence type="ECO:0000313" key="6">
    <source>
        <dbReference type="EMBL" id="EME38006.1"/>
    </source>
</evidence>
<protein>
    <submittedName>
        <fullName evidence="6">Redox-sensing transcriptional regulator QorR</fullName>
    </submittedName>
</protein>
<dbReference type="Gene3D" id="1.10.10.10">
    <property type="entry name" value="Winged helix-like DNA-binding domain superfamily/Winged helix DNA-binding domain"/>
    <property type="match status" value="1"/>
</dbReference>
<keyword evidence="3" id="KW-0804">Transcription</keyword>
<name>M2XG12_9MICC</name>
<feature type="domain" description="HTH hxlR-type" evidence="5">
    <location>
        <begin position="34"/>
        <end position="134"/>
    </location>
</feature>
<evidence type="ECO:0000256" key="2">
    <source>
        <dbReference type="ARBA" id="ARBA00023125"/>
    </source>
</evidence>
<dbReference type="STRING" id="71999.KPaMU14_05290"/>
<dbReference type="InterPro" id="IPR002577">
    <property type="entry name" value="HTH_HxlR"/>
</dbReference>
<dbReference type="Proteomes" id="UP000009877">
    <property type="component" value="Unassembled WGS sequence"/>
</dbReference>
<sequence>MDDMTSQETTPQIVHGQAEQPTAELGADVMAKACASRSVLHHVTGRWGALTMVALSRSVGPARFGELRRAIEGISDRMLSQTLSELEHDGLVVRTVHSAIPPHVDYALTELGAAVAEPLIALITTIEADLPAVLEARKVHDDCA</sequence>
<comment type="caution">
    <text evidence="6">The sequence shown here is derived from an EMBL/GenBank/DDBJ whole genome shotgun (WGS) entry which is preliminary data.</text>
</comment>
<evidence type="ECO:0000256" key="4">
    <source>
        <dbReference type="SAM" id="MobiDB-lite"/>
    </source>
</evidence>
<feature type="region of interest" description="Disordered" evidence="4">
    <location>
        <begin position="1"/>
        <end position="21"/>
    </location>
</feature>
<keyword evidence="1" id="KW-0805">Transcription regulation</keyword>
<dbReference type="PANTHER" id="PTHR33204:SF37">
    <property type="entry name" value="HTH-TYPE TRANSCRIPTIONAL REGULATOR YODB"/>
    <property type="match status" value="1"/>
</dbReference>
<organism evidence="6 7">
    <name type="scientific">Kocuria palustris PEL</name>
    <dbReference type="NCBI Taxonomy" id="1236550"/>
    <lineage>
        <taxon>Bacteria</taxon>
        <taxon>Bacillati</taxon>
        <taxon>Actinomycetota</taxon>
        <taxon>Actinomycetes</taxon>
        <taxon>Micrococcales</taxon>
        <taxon>Micrococcaceae</taxon>
        <taxon>Kocuria</taxon>
    </lineage>
</organism>
<evidence type="ECO:0000259" key="5">
    <source>
        <dbReference type="PROSITE" id="PS51118"/>
    </source>
</evidence>
<reference evidence="6 7" key="1">
    <citation type="journal article" date="2014" name="Genome Announc.">
        <title>Draft Genome Sequence of Kocuria palustris PEL.</title>
        <authorList>
            <person name="Sharma G."/>
            <person name="Khatri I."/>
            <person name="Subramanian S."/>
        </authorList>
    </citation>
    <scope>NUCLEOTIDE SEQUENCE [LARGE SCALE GENOMIC DNA]</scope>
    <source>
        <strain evidence="6 7">PEL</strain>
    </source>
</reference>
<keyword evidence="2" id="KW-0238">DNA-binding</keyword>
<proteinExistence type="predicted"/>
<keyword evidence="7" id="KW-1185">Reference proteome</keyword>
<dbReference type="InterPro" id="IPR036390">
    <property type="entry name" value="WH_DNA-bd_sf"/>
</dbReference>
<accession>M2XG12</accession>
<evidence type="ECO:0000256" key="1">
    <source>
        <dbReference type="ARBA" id="ARBA00023015"/>
    </source>
</evidence>
<dbReference type="SUPFAM" id="SSF46785">
    <property type="entry name" value="Winged helix' DNA-binding domain"/>
    <property type="match status" value="1"/>
</dbReference>
<feature type="compositionally biased region" description="Polar residues" evidence="4">
    <location>
        <begin position="1"/>
        <end position="12"/>
    </location>
</feature>
<gene>
    <name evidence="6" type="ORF">C884_00201</name>
</gene>
<dbReference type="EMBL" id="ANHZ02000001">
    <property type="protein sequence ID" value="EME38006.1"/>
    <property type="molecule type" value="Genomic_DNA"/>
</dbReference>
<dbReference type="InterPro" id="IPR036388">
    <property type="entry name" value="WH-like_DNA-bd_sf"/>
</dbReference>
<dbReference type="PANTHER" id="PTHR33204">
    <property type="entry name" value="TRANSCRIPTIONAL REGULATOR, MARR FAMILY"/>
    <property type="match status" value="1"/>
</dbReference>
<dbReference type="AlphaFoldDB" id="M2XG12"/>
<evidence type="ECO:0000256" key="3">
    <source>
        <dbReference type="ARBA" id="ARBA00023163"/>
    </source>
</evidence>
<evidence type="ECO:0000313" key="7">
    <source>
        <dbReference type="Proteomes" id="UP000009877"/>
    </source>
</evidence>
<dbReference type="Pfam" id="PF01638">
    <property type="entry name" value="HxlR"/>
    <property type="match status" value="1"/>
</dbReference>